<name>M1UVC3_CYAM1</name>
<reference evidence="2 3" key="2">
    <citation type="journal article" date="2007" name="BMC Biol.">
        <title>A 100%-complete sequence reveals unusually simple genomic features in the hot-spring red alga Cyanidioschyzon merolae.</title>
        <authorList>
            <person name="Nozaki H."/>
            <person name="Takano H."/>
            <person name="Misumi O."/>
            <person name="Terasawa K."/>
            <person name="Matsuzaki M."/>
            <person name="Maruyama S."/>
            <person name="Nishida K."/>
            <person name="Yagisawa F."/>
            <person name="Yoshida Y."/>
            <person name="Fujiwara T."/>
            <person name="Takio S."/>
            <person name="Tamura K."/>
            <person name="Chung S.J."/>
            <person name="Nakamura S."/>
            <person name="Kuroiwa H."/>
            <person name="Tanaka K."/>
            <person name="Sato N."/>
            <person name="Kuroiwa T."/>
        </authorList>
    </citation>
    <scope>NUCLEOTIDE SEQUENCE [LARGE SCALE GENOMIC DNA]</scope>
    <source>
        <strain evidence="2 3">10D</strain>
    </source>
</reference>
<feature type="region of interest" description="Disordered" evidence="1">
    <location>
        <begin position="1"/>
        <end position="24"/>
    </location>
</feature>
<feature type="region of interest" description="Disordered" evidence="1">
    <location>
        <begin position="322"/>
        <end position="359"/>
    </location>
</feature>
<feature type="region of interest" description="Disordered" evidence="1">
    <location>
        <begin position="233"/>
        <end position="266"/>
    </location>
</feature>
<feature type="compositionally biased region" description="Basic and acidic residues" evidence="1">
    <location>
        <begin position="82"/>
        <end position="96"/>
    </location>
</feature>
<dbReference type="EMBL" id="AP006498">
    <property type="protein sequence ID" value="BAM81891.1"/>
    <property type="molecule type" value="Genomic_DNA"/>
</dbReference>
<evidence type="ECO:0000313" key="3">
    <source>
        <dbReference type="Proteomes" id="UP000007014"/>
    </source>
</evidence>
<evidence type="ECO:0000313" key="2">
    <source>
        <dbReference type="EMBL" id="BAM81891.1"/>
    </source>
</evidence>
<keyword evidence="3" id="KW-1185">Reference proteome</keyword>
<accession>M1UVC3</accession>
<dbReference type="KEGG" id="cme:CYME_CMP290C"/>
<dbReference type="Gramene" id="CMP290CT">
    <property type="protein sequence ID" value="CMP290CT"/>
    <property type="gene ID" value="CMP290C"/>
</dbReference>
<dbReference type="AlphaFoldDB" id="M1UVC3"/>
<proteinExistence type="predicted"/>
<protein>
    <submittedName>
        <fullName evidence="2">Uncharacterized protein</fullName>
    </submittedName>
</protein>
<dbReference type="Proteomes" id="UP000007014">
    <property type="component" value="Chromosome 16"/>
</dbReference>
<feature type="region of interest" description="Disordered" evidence="1">
    <location>
        <begin position="285"/>
        <end position="307"/>
    </location>
</feature>
<feature type="region of interest" description="Disordered" evidence="1">
    <location>
        <begin position="185"/>
        <end position="208"/>
    </location>
</feature>
<feature type="region of interest" description="Disordered" evidence="1">
    <location>
        <begin position="540"/>
        <end position="591"/>
    </location>
</feature>
<sequence length="591" mass="63458">MTETNHNSLGTGGRPDSPPPYVPQHIYSREDFLLVRTAAADTAVSLAPSLPVASPRAKERWTLRLVHNDWGAAAALPSSGSHLERTGRAARPEASGRRQRRSAPGAPGAATSEHAVVPVQLPELVPVSEDWLKPHPLLDLTQDIPLEETGKETKDGDEFVDGFLEHARKGEDLLVLDFEAQDQSQGSSLLPSVQPGKPRSTIGARSAPDDAELIAPLHDMRLSGTVSGFSVDTAEPPKHHAQFADSETPGGKTGPWAGSQRPVAQSWHAAPSIGTATNVSNQRETFAGKPPAETTPANPHPASFGDIGMLESRLGRWTHRQADVAPTGPGDRSAQEYIPDRGAPVAGGATRREQDPRAETLSPSVLAFFNQVRAQAAVSNPPSRVMETTSDQQYAAVTTHPRPESGTRFPADADPSLYALFGRYPVPPLSQLGPPPGFGFPPHLEQSGVMDMQSNFEQQRQRPQHVARGLHIPQPQPQPQQPPQSQLPTLNVPYQEAFPVRGGPPSGSTLGALVPNSELDPSRTGHIPQPVFIQTSSWISGPAQNGPFGPLDTFPNGPVPFDAQAPYAQSTDPANRHFRDQKWPPNLSYQP</sequence>
<dbReference type="OrthoDB" id="10629913at2759"/>
<evidence type="ECO:0000256" key="1">
    <source>
        <dbReference type="SAM" id="MobiDB-lite"/>
    </source>
</evidence>
<dbReference type="OMA" id="WADEENL"/>
<gene>
    <name evidence="2" type="ORF">CYME_CMP290C</name>
</gene>
<feature type="region of interest" description="Disordered" evidence="1">
    <location>
        <begin position="456"/>
        <end position="489"/>
    </location>
</feature>
<dbReference type="HOGENOM" id="CLU_461830_0_0_1"/>
<dbReference type="RefSeq" id="XP_005537927.1">
    <property type="nucleotide sequence ID" value="XM_005537870.1"/>
</dbReference>
<organism evidence="2 3">
    <name type="scientific">Cyanidioschyzon merolae (strain NIES-3377 / 10D)</name>
    <name type="common">Unicellular red alga</name>
    <dbReference type="NCBI Taxonomy" id="280699"/>
    <lineage>
        <taxon>Eukaryota</taxon>
        <taxon>Rhodophyta</taxon>
        <taxon>Bangiophyceae</taxon>
        <taxon>Cyanidiales</taxon>
        <taxon>Cyanidiaceae</taxon>
        <taxon>Cyanidioschyzon</taxon>
    </lineage>
</organism>
<dbReference type="GeneID" id="16995917"/>
<reference evidence="2 3" key="1">
    <citation type="journal article" date="2004" name="Nature">
        <title>Genome sequence of the ultrasmall unicellular red alga Cyanidioschyzon merolae 10D.</title>
        <authorList>
            <person name="Matsuzaki M."/>
            <person name="Misumi O."/>
            <person name="Shin-i T."/>
            <person name="Maruyama S."/>
            <person name="Takahara M."/>
            <person name="Miyagishima S."/>
            <person name="Mori T."/>
            <person name="Nishida K."/>
            <person name="Yagisawa F."/>
            <person name="Nishida K."/>
            <person name="Yoshida Y."/>
            <person name="Nishimura Y."/>
            <person name="Nakao S."/>
            <person name="Kobayashi T."/>
            <person name="Momoyama Y."/>
            <person name="Higashiyama T."/>
            <person name="Minoda A."/>
            <person name="Sano M."/>
            <person name="Nomoto H."/>
            <person name="Oishi K."/>
            <person name="Hayashi H."/>
            <person name="Ohta F."/>
            <person name="Nishizaka S."/>
            <person name="Haga S."/>
            <person name="Miura S."/>
            <person name="Morishita T."/>
            <person name="Kabeya Y."/>
            <person name="Terasawa K."/>
            <person name="Suzuki Y."/>
            <person name="Ishii Y."/>
            <person name="Asakawa S."/>
            <person name="Takano H."/>
            <person name="Ohta N."/>
            <person name="Kuroiwa H."/>
            <person name="Tanaka K."/>
            <person name="Shimizu N."/>
            <person name="Sugano S."/>
            <person name="Sato N."/>
            <person name="Nozaki H."/>
            <person name="Ogasawara N."/>
            <person name="Kohara Y."/>
            <person name="Kuroiwa T."/>
        </authorList>
    </citation>
    <scope>NUCLEOTIDE SEQUENCE [LARGE SCALE GENOMIC DNA]</scope>
    <source>
        <strain evidence="2 3">10D</strain>
    </source>
</reference>
<feature type="region of interest" description="Disordered" evidence="1">
    <location>
        <begin position="75"/>
        <end position="115"/>
    </location>
</feature>